<dbReference type="GO" id="GO:0006820">
    <property type="term" value="P:monoatomic anion transport"/>
    <property type="evidence" value="ECO:0007669"/>
    <property type="project" value="TreeGrafter"/>
</dbReference>
<evidence type="ECO:0000256" key="3">
    <source>
        <dbReference type="ARBA" id="ARBA00022989"/>
    </source>
</evidence>
<protein>
    <submittedName>
        <fullName evidence="6">Vesicular glutamate transporter 3</fullName>
    </submittedName>
</protein>
<evidence type="ECO:0000256" key="4">
    <source>
        <dbReference type="ARBA" id="ARBA00023136"/>
    </source>
</evidence>
<feature type="transmembrane region" description="Helical" evidence="5">
    <location>
        <begin position="77"/>
        <end position="96"/>
    </location>
</feature>
<evidence type="ECO:0000256" key="5">
    <source>
        <dbReference type="SAM" id="Phobius"/>
    </source>
</evidence>
<dbReference type="PANTHER" id="PTHR11662">
    <property type="entry name" value="SOLUTE CARRIER FAMILY 17"/>
    <property type="match status" value="1"/>
</dbReference>
<dbReference type="InterPro" id="IPR036259">
    <property type="entry name" value="MFS_trans_sf"/>
</dbReference>
<keyword evidence="4 5" id="KW-0472">Membrane</keyword>
<evidence type="ECO:0000256" key="2">
    <source>
        <dbReference type="ARBA" id="ARBA00022692"/>
    </source>
</evidence>
<name>A0AAV4IF39_9GAST</name>
<evidence type="ECO:0000313" key="7">
    <source>
        <dbReference type="Proteomes" id="UP000762676"/>
    </source>
</evidence>
<feature type="transmembrane region" description="Helical" evidence="5">
    <location>
        <begin position="133"/>
        <end position="160"/>
    </location>
</feature>
<evidence type="ECO:0000256" key="1">
    <source>
        <dbReference type="ARBA" id="ARBA00004141"/>
    </source>
</evidence>
<reference evidence="6 7" key="1">
    <citation type="journal article" date="2021" name="Elife">
        <title>Chloroplast acquisition without the gene transfer in kleptoplastic sea slugs, Plakobranchus ocellatus.</title>
        <authorList>
            <person name="Maeda T."/>
            <person name="Takahashi S."/>
            <person name="Yoshida T."/>
            <person name="Shimamura S."/>
            <person name="Takaki Y."/>
            <person name="Nagai Y."/>
            <person name="Toyoda A."/>
            <person name="Suzuki Y."/>
            <person name="Arimoto A."/>
            <person name="Ishii H."/>
            <person name="Satoh N."/>
            <person name="Nishiyama T."/>
            <person name="Hasebe M."/>
            <person name="Maruyama T."/>
            <person name="Minagawa J."/>
            <person name="Obokata J."/>
            <person name="Shigenobu S."/>
        </authorList>
    </citation>
    <scope>NUCLEOTIDE SEQUENCE [LARGE SCALE GENOMIC DNA]</scope>
</reference>
<keyword evidence="7" id="KW-1185">Reference proteome</keyword>
<comment type="subcellular location">
    <subcellularLocation>
        <location evidence="1">Membrane</location>
        <topology evidence="1">Multi-pass membrane protein</topology>
    </subcellularLocation>
</comment>
<evidence type="ECO:0000313" key="6">
    <source>
        <dbReference type="EMBL" id="GFS07062.1"/>
    </source>
</evidence>
<dbReference type="GO" id="GO:0022857">
    <property type="term" value="F:transmembrane transporter activity"/>
    <property type="evidence" value="ECO:0007669"/>
    <property type="project" value="InterPro"/>
</dbReference>
<accession>A0AAV4IF39</accession>
<keyword evidence="2 5" id="KW-0812">Transmembrane</keyword>
<sequence length="222" mass="25238">MIESGRTAPGTALDREEGNVRDGGLQWWILQKLGTGSRPRQSARKIQRGSQIGKVLTYPLTALLCEYGFDGGWPSVFYVQGIFGLSWFLLWCLLVFDSPAKHPRISQAERTYIETSLKGRIATTNQKHRSPPWLSILTSSSVWAIIVAHVCCNWGEYTFLTNIPTYLNEVLQYDVKKNGFMSSVPYIFFWLVISLSSWLADIVRTKRLLNTLLTRKLFTNIG</sequence>
<dbReference type="Gene3D" id="1.20.1250.20">
    <property type="entry name" value="MFS general substrate transporter like domains"/>
    <property type="match status" value="2"/>
</dbReference>
<dbReference type="AlphaFoldDB" id="A0AAV4IF39"/>
<dbReference type="PANTHER" id="PTHR11662:SF454">
    <property type="entry name" value="SIALIN-LIKE"/>
    <property type="match status" value="1"/>
</dbReference>
<comment type="caution">
    <text evidence="6">The sequence shown here is derived from an EMBL/GenBank/DDBJ whole genome shotgun (WGS) entry which is preliminary data.</text>
</comment>
<keyword evidence="3 5" id="KW-1133">Transmembrane helix</keyword>
<proteinExistence type="predicted"/>
<feature type="transmembrane region" description="Helical" evidence="5">
    <location>
        <begin position="180"/>
        <end position="200"/>
    </location>
</feature>
<organism evidence="6 7">
    <name type="scientific">Elysia marginata</name>
    <dbReference type="NCBI Taxonomy" id="1093978"/>
    <lineage>
        <taxon>Eukaryota</taxon>
        <taxon>Metazoa</taxon>
        <taxon>Spiralia</taxon>
        <taxon>Lophotrochozoa</taxon>
        <taxon>Mollusca</taxon>
        <taxon>Gastropoda</taxon>
        <taxon>Heterobranchia</taxon>
        <taxon>Euthyneura</taxon>
        <taxon>Panpulmonata</taxon>
        <taxon>Sacoglossa</taxon>
        <taxon>Placobranchoidea</taxon>
        <taxon>Plakobranchidae</taxon>
        <taxon>Elysia</taxon>
    </lineage>
</organism>
<dbReference type="InterPro" id="IPR011701">
    <property type="entry name" value="MFS"/>
</dbReference>
<gene>
    <name evidence="6" type="ORF">ElyMa_004721300</name>
</gene>
<dbReference type="Proteomes" id="UP000762676">
    <property type="component" value="Unassembled WGS sequence"/>
</dbReference>
<dbReference type="SUPFAM" id="SSF103473">
    <property type="entry name" value="MFS general substrate transporter"/>
    <property type="match status" value="1"/>
</dbReference>
<dbReference type="GO" id="GO:0016324">
    <property type="term" value="C:apical plasma membrane"/>
    <property type="evidence" value="ECO:0007669"/>
    <property type="project" value="TreeGrafter"/>
</dbReference>
<dbReference type="EMBL" id="BMAT01009483">
    <property type="protein sequence ID" value="GFS07062.1"/>
    <property type="molecule type" value="Genomic_DNA"/>
</dbReference>
<dbReference type="InterPro" id="IPR050382">
    <property type="entry name" value="MFS_Na/Anion_cotransporter"/>
</dbReference>
<dbReference type="Pfam" id="PF07690">
    <property type="entry name" value="MFS_1"/>
    <property type="match status" value="1"/>
</dbReference>